<evidence type="ECO:0000313" key="4">
    <source>
        <dbReference type="Proteomes" id="UP001163046"/>
    </source>
</evidence>
<comment type="caution">
    <text evidence="3">The sequence shown here is derived from an EMBL/GenBank/DDBJ whole genome shotgun (WGS) entry which is preliminary data.</text>
</comment>
<dbReference type="InterPro" id="IPR005674">
    <property type="entry name" value="CocE/Ser_esterase"/>
</dbReference>
<dbReference type="Gene3D" id="2.60.120.260">
    <property type="entry name" value="Galactose-binding domain-like"/>
    <property type="match status" value="1"/>
</dbReference>
<dbReference type="NCBIfam" id="TIGR00976">
    <property type="entry name" value="CocE_NonD"/>
    <property type="match status" value="1"/>
</dbReference>
<dbReference type="AlphaFoldDB" id="A0A9W9YSA6"/>
<dbReference type="Gene3D" id="3.40.50.1820">
    <property type="entry name" value="alpha/beta hydrolase"/>
    <property type="match status" value="1"/>
</dbReference>
<evidence type="ECO:0000259" key="2">
    <source>
        <dbReference type="SMART" id="SM00939"/>
    </source>
</evidence>
<organism evidence="3 4">
    <name type="scientific">Desmophyllum pertusum</name>
    <dbReference type="NCBI Taxonomy" id="174260"/>
    <lineage>
        <taxon>Eukaryota</taxon>
        <taxon>Metazoa</taxon>
        <taxon>Cnidaria</taxon>
        <taxon>Anthozoa</taxon>
        <taxon>Hexacorallia</taxon>
        <taxon>Scleractinia</taxon>
        <taxon>Caryophylliina</taxon>
        <taxon>Caryophylliidae</taxon>
        <taxon>Desmophyllum</taxon>
    </lineage>
</organism>
<protein>
    <recommendedName>
        <fullName evidence="2">Xaa-Pro dipeptidyl-peptidase C-terminal domain-containing protein</fullName>
    </recommendedName>
</protein>
<reference evidence="3" key="1">
    <citation type="submission" date="2023-01" db="EMBL/GenBank/DDBJ databases">
        <title>Genome assembly of the deep-sea coral Lophelia pertusa.</title>
        <authorList>
            <person name="Herrera S."/>
            <person name="Cordes E."/>
        </authorList>
    </citation>
    <scope>NUCLEOTIDE SEQUENCE</scope>
    <source>
        <strain evidence="3">USNM1676648</strain>
        <tissue evidence="3">Polyp</tissue>
    </source>
</reference>
<proteinExistence type="predicted"/>
<keyword evidence="1" id="KW-0378">Hydrolase</keyword>
<dbReference type="OrthoDB" id="10045791at2759"/>
<gene>
    <name evidence="3" type="ORF">OS493_005439</name>
</gene>
<sequence length="425" mass="48294">MLSWAQVMFLWNARPPHPESLGPRWKEVWLDRLNKSSEPCVHKWLSHQTRDPYWQHGSIAEDYTSITCPVFLIGGFSDLYTDPVFRMVEHLQCPIRALIGPWSHAWPSDSSPGPRIDHLKECLRWWDCHLKSLPTGVMEEPVIRLFLRDGISNAHKEDIWPGRWIAEDRWPSLNVQHQEFVLQKDRCLVLASENQSQSPSNEPIESTVPVKTSFLSGSWGGLPLVFSLEELPVEQRLEDALSECWETATLKEPVEVLGFPEVHLQLSCDRPCALVAARLCDVFPSGESSLITRGVLNLTHLRGHSPEDVHPLQPHETCLCAEDLDLLTLNINTLFLPVEWRRKPQQARNLEIAQLSDEYKLTVSVDSGCVHLKDTNTVYDEINTETFTIKESEPNTAKVSIQGQVTLKREDASAEQEDSGTTVGY</sequence>
<dbReference type="GO" id="GO:0008239">
    <property type="term" value="F:dipeptidyl-peptidase activity"/>
    <property type="evidence" value="ECO:0007669"/>
    <property type="project" value="InterPro"/>
</dbReference>
<dbReference type="InterPro" id="IPR029058">
    <property type="entry name" value="AB_hydrolase_fold"/>
</dbReference>
<dbReference type="Pfam" id="PF02129">
    <property type="entry name" value="Peptidase_S15"/>
    <property type="match status" value="1"/>
</dbReference>
<evidence type="ECO:0000256" key="1">
    <source>
        <dbReference type="ARBA" id="ARBA00022801"/>
    </source>
</evidence>
<dbReference type="InterPro" id="IPR013736">
    <property type="entry name" value="Xaa-Pro_dipept_C"/>
</dbReference>
<dbReference type="EMBL" id="MU827303">
    <property type="protein sequence ID" value="KAJ7365335.1"/>
    <property type="molecule type" value="Genomic_DNA"/>
</dbReference>
<dbReference type="Pfam" id="PF08530">
    <property type="entry name" value="PepX_C"/>
    <property type="match status" value="1"/>
</dbReference>
<dbReference type="SMART" id="SM00939">
    <property type="entry name" value="PepX_C"/>
    <property type="match status" value="1"/>
</dbReference>
<keyword evidence="4" id="KW-1185">Reference proteome</keyword>
<feature type="domain" description="Xaa-Pro dipeptidyl-peptidase C-terminal" evidence="2">
    <location>
        <begin position="123"/>
        <end position="364"/>
    </location>
</feature>
<dbReference type="InterPro" id="IPR008979">
    <property type="entry name" value="Galactose-bd-like_sf"/>
</dbReference>
<dbReference type="SUPFAM" id="SSF53474">
    <property type="entry name" value="alpha/beta-Hydrolases"/>
    <property type="match status" value="1"/>
</dbReference>
<name>A0A9W9YSA6_9CNID</name>
<dbReference type="Proteomes" id="UP001163046">
    <property type="component" value="Unassembled WGS sequence"/>
</dbReference>
<evidence type="ECO:0000313" key="3">
    <source>
        <dbReference type="EMBL" id="KAJ7365335.1"/>
    </source>
</evidence>
<dbReference type="InterPro" id="IPR000383">
    <property type="entry name" value="Xaa-Pro-like_dom"/>
</dbReference>
<accession>A0A9W9YSA6</accession>
<dbReference type="SUPFAM" id="SSF49785">
    <property type="entry name" value="Galactose-binding domain-like"/>
    <property type="match status" value="1"/>
</dbReference>